<feature type="non-terminal residue" evidence="1">
    <location>
        <position position="60"/>
    </location>
</feature>
<reference evidence="1 2" key="1">
    <citation type="journal article" date="2021" name="BMC Biol.">
        <title>Horizontally acquired antibacterial genes associated with adaptive radiation of ladybird beetles.</title>
        <authorList>
            <person name="Li H.S."/>
            <person name="Tang X.F."/>
            <person name="Huang Y.H."/>
            <person name="Xu Z.Y."/>
            <person name="Chen M.L."/>
            <person name="Du X.Y."/>
            <person name="Qiu B.Y."/>
            <person name="Chen P.T."/>
            <person name="Zhang W."/>
            <person name="Slipinski A."/>
            <person name="Escalona H.E."/>
            <person name="Waterhouse R.M."/>
            <person name="Zwick A."/>
            <person name="Pang H."/>
        </authorList>
    </citation>
    <scope>NUCLEOTIDE SEQUENCE [LARGE SCALE GENOMIC DNA]</scope>
    <source>
        <strain evidence="1">SYSU2018</strain>
    </source>
</reference>
<gene>
    <name evidence="1" type="ORF">HHI36_022118</name>
</gene>
<evidence type="ECO:0000313" key="1">
    <source>
        <dbReference type="EMBL" id="KAL3271644.1"/>
    </source>
</evidence>
<comment type="caution">
    <text evidence="1">The sequence shown here is derived from an EMBL/GenBank/DDBJ whole genome shotgun (WGS) entry which is preliminary data.</text>
</comment>
<organism evidence="1 2">
    <name type="scientific">Cryptolaemus montrouzieri</name>
    <dbReference type="NCBI Taxonomy" id="559131"/>
    <lineage>
        <taxon>Eukaryota</taxon>
        <taxon>Metazoa</taxon>
        <taxon>Ecdysozoa</taxon>
        <taxon>Arthropoda</taxon>
        <taxon>Hexapoda</taxon>
        <taxon>Insecta</taxon>
        <taxon>Pterygota</taxon>
        <taxon>Neoptera</taxon>
        <taxon>Endopterygota</taxon>
        <taxon>Coleoptera</taxon>
        <taxon>Polyphaga</taxon>
        <taxon>Cucujiformia</taxon>
        <taxon>Coccinelloidea</taxon>
        <taxon>Coccinellidae</taxon>
        <taxon>Scymninae</taxon>
        <taxon>Scymnini</taxon>
        <taxon>Cryptolaemus</taxon>
    </lineage>
</organism>
<accession>A0ABD2MZ44</accession>
<dbReference type="AlphaFoldDB" id="A0ABD2MZ44"/>
<name>A0ABD2MZ44_9CUCU</name>
<sequence length="60" mass="7193">YQPPVGKWDPVVLNMKMLFYETPNFSKNVMKIEITNYQRVSEALQLVDWYVLWNPDDVND</sequence>
<dbReference type="Proteomes" id="UP001516400">
    <property type="component" value="Unassembled WGS sequence"/>
</dbReference>
<dbReference type="EMBL" id="JABFTP020000042">
    <property type="protein sequence ID" value="KAL3271644.1"/>
    <property type="molecule type" value="Genomic_DNA"/>
</dbReference>
<keyword evidence="2" id="KW-1185">Reference proteome</keyword>
<evidence type="ECO:0000313" key="2">
    <source>
        <dbReference type="Proteomes" id="UP001516400"/>
    </source>
</evidence>
<proteinExistence type="predicted"/>
<feature type="non-terminal residue" evidence="1">
    <location>
        <position position="1"/>
    </location>
</feature>
<protein>
    <submittedName>
        <fullName evidence="1">Uncharacterized protein</fullName>
    </submittedName>
</protein>